<proteinExistence type="predicted"/>
<feature type="transmembrane region" description="Helical" evidence="1">
    <location>
        <begin position="20"/>
        <end position="40"/>
    </location>
</feature>
<evidence type="ECO:0000313" key="2">
    <source>
        <dbReference type="EMBL" id="EET61860.1"/>
    </source>
</evidence>
<feature type="transmembrane region" description="Helical" evidence="1">
    <location>
        <begin position="185"/>
        <end position="209"/>
    </location>
</feature>
<sequence length="221" mass="23382">MSFFVSEVDGELLLTTAGKVGTAVILAALLIGAALIAAKLGNGKKKAGTKQLVFCAMAMALAMVTSMLKVYEFPFGGSVTLFSMLFICLVGYLYGPATGIMTGMAYGVLQFLIDPYILSPAQVLVDYPLAFGALGLSGFFCNAKAGLIKGYIAGICGRWVFAVISGWIFFGEYAWEGWNTLAYSMAYNACYIFAEGIVTVIILCIPAVAKGLGQVKEMANS</sequence>
<dbReference type="AlphaFoldDB" id="C6LBQ7"/>
<dbReference type="InterPro" id="IPR012651">
    <property type="entry name" value="Thia_Transptr_ThiT"/>
</dbReference>
<dbReference type="GO" id="GO:0005886">
    <property type="term" value="C:plasma membrane"/>
    <property type="evidence" value="ECO:0007669"/>
    <property type="project" value="InterPro"/>
</dbReference>
<dbReference type="eggNOG" id="COG3859">
    <property type="taxonomic scope" value="Bacteria"/>
</dbReference>
<keyword evidence="3" id="KW-1185">Reference proteome</keyword>
<dbReference type="EMBL" id="ACCL02000004">
    <property type="protein sequence ID" value="EET61860.1"/>
    <property type="molecule type" value="Genomic_DNA"/>
</dbReference>
<feature type="transmembrane region" description="Helical" evidence="1">
    <location>
        <begin position="150"/>
        <end position="170"/>
    </location>
</feature>
<evidence type="ECO:0000256" key="1">
    <source>
        <dbReference type="SAM" id="Phobius"/>
    </source>
</evidence>
<keyword evidence="1" id="KW-0812">Transmembrane</keyword>
<reference evidence="2" key="1">
    <citation type="submission" date="2009-07" db="EMBL/GenBank/DDBJ databases">
        <authorList>
            <person name="Weinstock G."/>
            <person name="Sodergren E."/>
            <person name="Clifton S."/>
            <person name="Fulton L."/>
            <person name="Fulton B."/>
            <person name="Courtney L."/>
            <person name="Fronick C."/>
            <person name="Harrison M."/>
            <person name="Strong C."/>
            <person name="Farmer C."/>
            <person name="Delahaunty K."/>
            <person name="Markovic C."/>
            <person name="Hall O."/>
            <person name="Minx P."/>
            <person name="Tomlinson C."/>
            <person name="Mitreva M."/>
            <person name="Nelson J."/>
            <person name="Hou S."/>
            <person name="Wollam A."/>
            <person name="Pepin K.H."/>
            <person name="Johnson M."/>
            <person name="Bhonagiri V."/>
            <person name="Nash W.E."/>
            <person name="Warren W."/>
            <person name="Chinwalla A."/>
            <person name="Mardis E.R."/>
            <person name="Wilson R.K."/>
        </authorList>
    </citation>
    <scope>NUCLEOTIDE SEQUENCE [LARGE SCALE GENOMIC DNA]</scope>
    <source>
        <strain evidence="2">DSM 14469</strain>
    </source>
</reference>
<dbReference type="Pfam" id="PF09515">
    <property type="entry name" value="Thia_YuaJ"/>
    <property type="match status" value="1"/>
</dbReference>
<keyword evidence="1" id="KW-0472">Membrane</keyword>
<dbReference type="GO" id="GO:0015234">
    <property type="term" value="F:thiamine transmembrane transporter activity"/>
    <property type="evidence" value="ECO:0007669"/>
    <property type="project" value="InterPro"/>
</dbReference>
<accession>C6LBQ7</accession>
<organism evidence="2 3">
    <name type="scientific">Marvinbryantia formatexigens DSM 14469</name>
    <dbReference type="NCBI Taxonomy" id="478749"/>
    <lineage>
        <taxon>Bacteria</taxon>
        <taxon>Bacillati</taxon>
        <taxon>Bacillota</taxon>
        <taxon>Clostridia</taxon>
        <taxon>Lachnospirales</taxon>
        <taxon>Lachnospiraceae</taxon>
        <taxon>Marvinbryantia</taxon>
    </lineage>
</organism>
<dbReference type="RefSeq" id="WP_006860849.1">
    <property type="nucleotide sequence ID" value="NZ_ACCL02000004.1"/>
</dbReference>
<protein>
    <submittedName>
        <fullName evidence="2">Proton-coupled thiamine transporter YuaJ</fullName>
    </submittedName>
</protein>
<gene>
    <name evidence="2" type="ORF">BRYFOR_06052</name>
</gene>
<keyword evidence="1" id="KW-1133">Transmembrane helix</keyword>
<dbReference type="Proteomes" id="UP000005561">
    <property type="component" value="Unassembled WGS sequence"/>
</dbReference>
<dbReference type="OrthoDB" id="9795813at2"/>
<comment type="caution">
    <text evidence="2">The sequence shown here is derived from an EMBL/GenBank/DDBJ whole genome shotgun (WGS) entry which is preliminary data.</text>
</comment>
<name>C6LBQ7_9FIRM</name>
<dbReference type="NCBIfam" id="TIGR02357">
    <property type="entry name" value="ECF_ThiT_YuaJ"/>
    <property type="match status" value="1"/>
</dbReference>
<dbReference type="Gene3D" id="1.10.1760.20">
    <property type="match status" value="1"/>
</dbReference>
<feature type="transmembrane region" description="Helical" evidence="1">
    <location>
        <begin position="124"/>
        <end position="143"/>
    </location>
</feature>
<dbReference type="STRING" id="168384.SAMN05660368_00587"/>
<feature type="transmembrane region" description="Helical" evidence="1">
    <location>
        <begin position="77"/>
        <end position="94"/>
    </location>
</feature>
<evidence type="ECO:0000313" key="3">
    <source>
        <dbReference type="Proteomes" id="UP000005561"/>
    </source>
</evidence>